<dbReference type="InterPro" id="IPR011051">
    <property type="entry name" value="RmlC_Cupin_sf"/>
</dbReference>
<dbReference type="EMBL" id="JSXS01000011">
    <property type="protein sequence ID" value="KIL33540.1"/>
    <property type="molecule type" value="Genomic_DNA"/>
</dbReference>
<dbReference type="Proteomes" id="UP000031970">
    <property type="component" value="Unassembled WGS sequence"/>
</dbReference>
<protein>
    <submittedName>
        <fullName evidence="2">Oxalate decarboxylase oxdD</fullName>
        <ecNumber evidence="2">4.1.1.2</ecNumber>
    </submittedName>
</protein>
<comment type="caution">
    <text evidence="2">The sequence shown here is derived from an EMBL/GenBank/DDBJ whole genome shotgun (WGS) entry which is preliminary data.</text>
</comment>
<evidence type="ECO:0000313" key="2">
    <source>
        <dbReference type="EMBL" id="KIL33540.1"/>
    </source>
</evidence>
<organism evidence="2 3">
    <name type="scientific">Bacillus subtilis subsp. subtilis</name>
    <dbReference type="NCBI Taxonomy" id="135461"/>
    <lineage>
        <taxon>Bacteria</taxon>
        <taxon>Bacillati</taxon>
        <taxon>Bacillota</taxon>
        <taxon>Bacilli</taxon>
        <taxon>Bacillales</taxon>
        <taxon>Bacillaceae</taxon>
        <taxon>Bacillus</taxon>
    </lineage>
</organism>
<name>A0ABD4A0L5_BACIU</name>
<sequence>MEQQQPINHEDRNVPQPIRSDGAGAIDAGPRNMMRDMQNPNILVPPVTDEGMIPNLRFSFSDAPMKLDHGGWSREITVRQLPISTAIAGVNMSLTAGGVRELHWHK</sequence>
<evidence type="ECO:0000313" key="3">
    <source>
        <dbReference type="Proteomes" id="UP000031970"/>
    </source>
</evidence>
<dbReference type="EC" id="4.1.1.2" evidence="2"/>
<dbReference type="InterPro" id="IPR014710">
    <property type="entry name" value="RmlC-like_jellyroll"/>
</dbReference>
<accession>A0ABD4A0L5</accession>
<feature type="region of interest" description="Disordered" evidence="1">
    <location>
        <begin position="1"/>
        <end position="41"/>
    </location>
</feature>
<evidence type="ECO:0000256" key="1">
    <source>
        <dbReference type="SAM" id="MobiDB-lite"/>
    </source>
</evidence>
<dbReference type="SUPFAM" id="SSF51182">
    <property type="entry name" value="RmlC-like cupins"/>
    <property type="match status" value="1"/>
</dbReference>
<keyword evidence="2" id="KW-0456">Lyase</keyword>
<reference evidence="2 3" key="1">
    <citation type="submission" date="2014-11" db="EMBL/GenBank/DDBJ databases">
        <title>Draft Genome Sequences of Nine Bacillus subtilis Strains that Form Spores with High Heat-Resistance.</title>
        <authorList>
            <person name="Krawcyk A.O."/>
            <person name="Berendsen E.M."/>
            <person name="de Jong A."/>
            <person name="Holsappel S."/>
            <person name="Eijlander R.T."/>
            <person name="Wells-Bennik M."/>
            <person name="Kuipers O.P."/>
        </authorList>
    </citation>
    <scope>NUCLEOTIDE SEQUENCE [LARGE SCALE GENOMIC DNA]</scope>
    <source>
        <strain evidence="2 3">B4067</strain>
    </source>
</reference>
<dbReference type="AlphaFoldDB" id="A0ABD4A0L5"/>
<dbReference type="GO" id="GO:0046564">
    <property type="term" value="F:oxalate decarboxylase activity"/>
    <property type="evidence" value="ECO:0007669"/>
    <property type="project" value="UniProtKB-EC"/>
</dbReference>
<dbReference type="Gene3D" id="2.60.120.10">
    <property type="entry name" value="Jelly Rolls"/>
    <property type="match status" value="1"/>
</dbReference>
<gene>
    <name evidence="2" type="ORF">B4067_2093</name>
</gene>
<proteinExistence type="predicted"/>